<proteinExistence type="predicted"/>
<evidence type="ECO:0000313" key="1">
    <source>
        <dbReference type="EMBL" id="QDH91403.1"/>
    </source>
</evidence>
<sequence length="123" mass="13571">MFSDTLTITIAGVGKVLNRIKQDGYSSEYLLRSASEEYRLFIRNTNGSDKKRGVTLDIHNVELRHTIFPVAPATLSTVRIAYFIVKLQQGDSLTAPIDEAAGLFAWATASTNASLTKLMNFES</sequence>
<gene>
    <name evidence="1" type="ORF">H4BulkLitter24242_000003</name>
</gene>
<protein>
    <submittedName>
        <fullName evidence="1">Uncharacterized protein</fullName>
    </submittedName>
</protein>
<dbReference type="InterPro" id="IPR054457">
    <property type="entry name" value="PhiCb5_coat"/>
</dbReference>
<dbReference type="EMBL" id="MN036211">
    <property type="protein sequence ID" value="QDH91403.1"/>
    <property type="molecule type" value="Genomic_RNA"/>
</dbReference>
<dbReference type="Gene3D" id="2.40.160.220">
    <property type="match status" value="1"/>
</dbReference>
<reference evidence="1" key="1">
    <citation type="submission" date="2019-05" db="EMBL/GenBank/DDBJ databases">
        <title>Metatranscriptomic reconstruction reveals RNA viruses with the potential to shape carbon cycling in soil.</title>
        <authorList>
            <person name="Starr E.P."/>
            <person name="Nuccio E."/>
            <person name="Pett-Ridge J."/>
            <person name="Banfield J.F."/>
            <person name="Firestone M.K."/>
        </authorList>
    </citation>
    <scope>NUCLEOTIDE SEQUENCE</scope>
    <source>
        <strain evidence="1">H4_Bulk_Litter_24_scaffold_242</strain>
    </source>
</reference>
<accession>A0A514DCT2</accession>
<name>A0A514DCT2_9VIRU</name>
<organism evidence="1">
    <name type="scientific">Leviviridae sp</name>
    <dbReference type="NCBI Taxonomy" id="2027243"/>
    <lineage>
        <taxon>Viruses</taxon>
        <taxon>Riboviria</taxon>
        <taxon>Orthornavirae</taxon>
        <taxon>Lenarviricota</taxon>
        <taxon>Leviviricetes</taxon>
        <taxon>Norzivirales</taxon>
        <taxon>Fiersviridae</taxon>
    </lineage>
</organism>
<dbReference type="Pfam" id="PF22387">
    <property type="entry name" value="PhiCb5_coat"/>
    <property type="match status" value="1"/>
</dbReference>